<dbReference type="Proteomes" id="UP000594261">
    <property type="component" value="Chromosome 4"/>
</dbReference>
<dbReference type="EMBL" id="LRBV02000004">
    <property type="status" value="NOT_ANNOTATED_CDS"/>
    <property type="molecule type" value="Genomic_DNA"/>
</dbReference>
<evidence type="ECO:0000313" key="1">
    <source>
        <dbReference type="EnsemblPlants" id="QL04p031569:mrna"/>
    </source>
</evidence>
<evidence type="ECO:0000313" key="2">
    <source>
        <dbReference type="Proteomes" id="UP000594261"/>
    </source>
</evidence>
<reference evidence="1 2" key="1">
    <citation type="journal article" date="2016" name="G3 (Bethesda)">
        <title>First Draft Assembly and Annotation of the Genome of a California Endemic Oak Quercus lobata Nee (Fagaceae).</title>
        <authorList>
            <person name="Sork V.L."/>
            <person name="Fitz-Gibbon S.T."/>
            <person name="Puiu D."/>
            <person name="Crepeau M."/>
            <person name="Gugger P.F."/>
            <person name="Sherman R."/>
            <person name="Stevens K."/>
            <person name="Langley C.H."/>
            <person name="Pellegrini M."/>
            <person name="Salzberg S.L."/>
        </authorList>
    </citation>
    <scope>NUCLEOTIDE SEQUENCE [LARGE SCALE GENOMIC DNA]</scope>
    <source>
        <strain evidence="1 2">cv. SW786</strain>
    </source>
</reference>
<accession>A0A7N2LGT9</accession>
<dbReference type="InParanoid" id="A0A7N2LGT9"/>
<dbReference type="EnsemblPlants" id="QL04p031569:mrna">
    <property type="protein sequence ID" value="QL04p031569:mrna"/>
    <property type="gene ID" value="QL04p031569"/>
</dbReference>
<keyword evidence="2" id="KW-1185">Reference proteome</keyword>
<proteinExistence type="predicted"/>
<dbReference type="Gramene" id="QL04p031569:mrna">
    <property type="protein sequence ID" value="QL04p031569:mrna"/>
    <property type="gene ID" value="QL04p031569"/>
</dbReference>
<organism evidence="1 2">
    <name type="scientific">Quercus lobata</name>
    <name type="common">Valley oak</name>
    <dbReference type="NCBI Taxonomy" id="97700"/>
    <lineage>
        <taxon>Eukaryota</taxon>
        <taxon>Viridiplantae</taxon>
        <taxon>Streptophyta</taxon>
        <taxon>Embryophyta</taxon>
        <taxon>Tracheophyta</taxon>
        <taxon>Spermatophyta</taxon>
        <taxon>Magnoliopsida</taxon>
        <taxon>eudicotyledons</taxon>
        <taxon>Gunneridae</taxon>
        <taxon>Pentapetalae</taxon>
        <taxon>rosids</taxon>
        <taxon>fabids</taxon>
        <taxon>Fagales</taxon>
        <taxon>Fagaceae</taxon>
        <taxon>Quercus</taxon>
    </lineage>
</organism>
<dbReference type="PANTHER" id="PTHR31170:SF9">
    <property type="entry name" value="PROTEIN, PUTATIVE (DUF247)-RELATED"/>
    <property type="match status" value="1"/>
</dbReference>
<dbReference type="InterPro" id="IPR004158">
    <property type="entry name" value="DUF247_pln"/>
</dbReference>
<dbReference type="Pfam" id="PF03140">
    <property type="entry name" value="DUF247"/>
    <property type="match status" value="1"/>
</dbReference>
<sequence length="260" mass="29955">MVPTSTTADSLPNDTSEELFFFFLRNQKGWLTCDITADHTPQIHRLYINYPSKPETGRGDPVSSVYCATKFYEKGVRFEETKEGRFDEIKFKKWELLGKCQCLISWLLIFLPCLKCIPCLEPMRSLLYLPSFVADNRTEELFRNIMALEQCHYPLEACLCNYMVLLDHLINTSEDVELLVDKGIIVNGQGSYQEVANMVNRIALEIVEENSYYGDVAKKLKNHYKNGCNRNIGYVKSTYFSNLCNCCWSYNLGIQSLGFC</sequence>
<dbReference type="PANTHER" id="PTHR31170">
    <property type="entry name" value="BNAC04G53230D PROTEIN"/>
    <property type="match status" value="1"/>
</dbReference>
<dbReference type="AlphaFoldDB" id="A0A7N2LGT9"/>
<reference evidence="1" key="2">
    <citation type="submission" date="2021-01" db="UniProtKB">
        <authorList>
            <consortium name="EnsemblPlants"/>
        </authorList>
    </citation>
    <scope>IDENTIFICATION</scope>
</reference>
<name>A0A7N2LGT9_QUELO</name>
<protein>
    <submittedName>
        <fullName evidence="1">Uncharacterized protein</fullName>
    </submittedName>
</protein>
<dbReference type="OMA" id="HYPLEAC"/>